<comment type="catalytic activity">
    <reaction evidence="9 11">
        <text>ATP + H2O = ADP + phosphate + H(+)</text>
        <dbReference type="Rhea" id="RHEA:13065"/>
        <dbReference type="ChEBI" id="CHEBI:15377"/>
        <dbReference type="ChEBI" id="CHEBI:15378"/>
        <dbReference type="ChEBI" id="CHEBI:30616"/>
        <dbReference type="ChEBI" id="CHEBI:43474"/>
        <dbReference type="ChEBI" id="CHEBI:456216"/>
    </reaction>
</comment>
<dbReference type="InterPro" id="IPR043686">
    <property type="entry name" value="Uup"/>
</dbReference>
<dbReference type="Pfam" id="PF16326">
    <property type="entry name" value="ABC_tran_CTD"/>
    <property type="match status" value="1"/>
</dbReference>
<evidence type="ECO:0000256" key="9">
    <source>
        <dbReference type="ARBA" id="ARBA00049360"/>
    </source>
</evidence>
<keyword evidence="7 11" id="KW-0238">DNA-binding</keyword>
<dbReference type="PROSITE" id="PS50893">
    <property type="entry name" value="ABC_TRANSPORTER_2"/>
    <property type="match status" value="2"/>
</dbReference>
<evidence type="ECO:0000256" key="8">
    <source>
        <dbReference type="ARBA" id="ARBA00023204"/>
    </source>
</evidence>
<dbReference type="CDD" id="cd03221">
    <property type="entry name" value="ABCF_EF-3"/>
    <property type="match status" value="2"/>
</dbReference>
<reference evidence="14 15" key="1">
    <citation type="journal article" date="2015" name="Genome Announc.">
        <title>Complete Genome Sequence of Sedimenticola thiotaurini Strain SIP-G1, a Polyphosphate- and Polyhydroxyalkanoate-Accumulating Sulfur-Oxidizing Gammaproteobacterium Isolated from Salt Marsh Sediments.</title>
        <authorList>
            <person name="Flood B.E."/>
            <person name="Jones D.S."/>
            <person name="Bailey J.V."/>
        </authorList>
    </citation>
    <scope>NUCLEOTIDE SEQUENCE [LARGE SCALE GENOMIC DNA]</scope>
    <source>
        <strain evidence="14 15">SIP-G1</strain>
    </source>
</reference>
<dbReference type="InterPro" id="IPR051309">
    <property type="entry name" value="ABCF_ATPase"/>
</dbReference>
<dbReference type="InterPro" id="IPR003439">
    <property type="entry name" value="ABC_transporter-like_ATP-bd"/>
</dbReference>
<evidence type="ECO:0000256" key="1">
    <source>
        <dbReference type="ARBA" id="ARBA00022490"/>
    </source>
</evidence>
<dbReference type="InterPro" id="IPR032524">
    <property type="entry name" value="ABC_tran_C"/>
</dbReference>
<dbReference type="RefSeq" id="WP_046860514.1">
    <property type="nucleotide sequence ID" value="NZ_CP011412.1"/>
</dbReference>
<evidence type="ECO:0000259" key="13">
    <source>
        <dbReference type="PROSITE" id="PS50893"/>
    </source>
</evidence>
<dbReference type="GO" id="GO:0006281">
    <property type="term" value="P:DNA repair"/>
    <property type="evidence" value="ECO:0007669"/>
    <property type="project" value="UniProtKB-KW"/>
</dbReference>
<gene>
    <name evidence="11" type="primary">uup</name>
    <name evidence="14" type="ORF">AAY24_15870</name>
</gene>
<evidence type="ECO:0000256" key="6">
    <source>
        <dbReference type="ARBA" id="ARBA00022840"/>
    </source>
</evidence>
<evidence type="ECO:0000256" key="7">
    <source>
        <dbReference type="ARBA" id="ARBA00023125"/>
    </source>
</evidence>
<keyword evidence="3 11" id="KW-0547">Nucleotide-binding</keyword>
<evidence type="ECO:0000256" key="4">
    <source>
        <dbReference type="ARBA" id="ARBA00022763"/>
    </source>
</evidence>
<feature type="region of interest" description="Disordered" evidence="12">
    <location>
        <begin position="537"/>
        <end position="563"/>
    </location>
</feature>
<dbReference type="InterPro" id="IPR032781">
    <property type="entry name" value="ABC_tran_Xtn"/>
</dbReference>
<evidence type="ECO:0000313" key="15">
    <source>
        <dbReference type="Proteomes" id="UP000034410"/>
    </source>
</evidence>
<dbReference type="InterPro" id="IPR037118">
    <property type="entry name" value="Val-tRNA_synth_C_sf"/>
</dbReference>
<dbReference type="FunFam" id="3.40.50.300:FF:000309">
    <property type="entry name" value="ABC transporter ATP-binding protein"/>
    <property type="match status" value="1"/>
</dbReference>
<dbReference type="GO" id="GO:0005524">
    <property type="term" value="F:ATP binding"/>
    <property type="evidence" value="ECO:0007669"/>
    <property type="project" value="UniProtKB-UniRule"/>
</dbReference>
<protein>
    <recommendedName>
        <fullName evidence="11">ATP-binding protein Uup</fullName>
        <ecNumber evidence="11">3.6.1.-</ecNumber>
    </recommendedName>
</protein>
<evidence type="ECO:0000256" key="11">
    <source>
        <dbReference type="HAMAP-Rule" id="MF_00848"/>
    </source>
</evidence>
<dbReference type="PANTHER" id="PTHR42855:SF1">
    <property type="entry name" value="ABC TRANSPORTER DOMAIN-CONTAINING PROTEIN"/>
    <property type="match status" value="1"/>
</dbReference>
<dbReference type="InterPro" id="IPR003593">
    <property type="entry name" value="AAA+_ATPase"/>
</dbReference>
<evidence type="ECO:0000256" key="12">
    <source>
        <dbReference type="SAM" id="MobiDB-lite"/>
    </source>
</evidence>
<evidence type="ECO:0000256" key="5">
    <source>
        <dbReference type="ARBA" id="ARBA00022801"/>
    </source>
</evidence>
<comment type="function">
    <text evidence="11">Probably plays a role in ribosome assembly or function. May be involved in resolution of branched DNA intermediates that result from template switching in postreplication gaps. Binds DNA and has ATPase activity.</text>
</comment>
<keyword evidence="4 11" id="KW-0227">DNA damage</keyword>
<dbReference type="PANTHER" id="PTHR42855">
    <property type="entry name" value="ABC TRANSPORTER ATP-BINDING SUBUNIT"/>
    <property type="match status" value="1"/>
</dbReference>
<organism evidence="14 15">
    <name type="scientific">Sedimenticola thiotaurini</name>
    <dbReference type="NCBI Taxonomy" id="1543721"/>
    <lineage>
        <taxon>Bacteria</taxon>
        <taxon>Pseudomonadati</taxon>
        <taxon>Pseudomonadota</taxon>
        <taxon>Gammaproteobacteria</taxon>
        <taxon>Chromatiales</taxon>
        <taxon>Sedimenticolaceae</taxon>
        <taxon>Sedimenticola</taxon>
    </lineage>
</organism>
<dbReference type="Pfam" id="PF00005">
    <property type="entry name" value="ABC_tran"/>
    <property type="match status" value="2"/>
</dbReference>
<feature type="binding site" evidence="11">
    <location>
        <begin position="352"/>
        <end position="359"/>
    </location>
    <ligand>
        <name>ATP</name>
        <dbReference type="ChEBI" id="CHEBI:30616"/>
        <label>2</label>
    </ligand>
</feature>
<dbReference type="InterPro" id="IPR027417">
    <property type="entry name" value="P-loop_NTPase"/>
</dbReference>
<keyword evidence="5 11" id="KW-0378">Hydrolase</keyword>
<keyword evidence="15" id="KW-1185">Reference proteome</keyword>
<dbReference type="EC" id="3.6.1.-" evidence="11"/>
<dbReference type="Pfam" id="PF12848">
    <property type="entry name" value="ABC_tran_Xtn"/>
    <property type="match status" value="1"/>
</dbReference>
<dbReference type="KEGG" id="seds:AAY24_15870"/>
<feature type="domain" description="ABC transporter" evidence="13">
    <location>
        <begin position="320"/>
        <end position="538"/>
    </location>
</feature>
<evidence type="ECO:0000256" key="3">
    <source>
        <dbReference type="ARBA" id="ARBA00022741"/>
    </source>
</evidence>
<dbReference type="HAMAP" id="MF_00848">
    <property type="entry name" value="Uup"/>
    <property type="match status" value="1"/>
</dbReference>
<comment type="subcellular location">
    <subcellularLocation>
        <location evidence="11">Cytoplasm</location>
    </subcellularLocation>
    <text evidence="11">Associates with ribosomes.</text>
</comment>
<dbReference type="PATRIC" id="fig|1543721.4.peg.3270"/>
<dbReference type="Gene3D" id="1.10.287.380">
    <property type="entry name" value="Valyl-tRNA synthetase, C-terminal domain"/>
    <property type="match status" value="1"/>
</dbReference>
<dbReference type="SMART" id="SM00382">
    <property type="entry name" value="AAA"/>
    <property type="match status" value="2"/>
</dbReference>
<dbReference type="AlphaFoldDB" id="A0A0F7K319"/>
<dbReference type="OrthoDB" id="9762051at2"/>
<dbReference type="InterPro" id="IPR017871">
    <property type="entry name" value="ABC_transporter-like_CS"/>
</dbReference>
<comment type="similarity">
    <text evidence="10 11">Belongs to the ABC transporter superfamily. ABCF family. Uup subfamily.</text>
</comment>
<dbReference type="EMBL" id="CP011412">
    <property type="protein sequence ID" value="AKH21590.1"/>
    <property type="molecule type" value="Genomic_DNA"/>
</dbReference>
<feature type="domain" description="ABC transporter" evidence="13">
    <location>
        <begin position="1"/>
        <end position="253"/>
    </location>
</feature>
<feature type="coiled-coil region" evidence="11">
    <location>
        <begin position="571"/>
        <end position="625"/>
    </location>
</feature>
<sequence length="631" mass="70944">MALINLRKVQLGFGGPALLDNLDLSIERGERICLLGRNGAGKSTLMKLIAGELQPDDGEFSIQQGAIITRLTQEVPEGIEGTVFDVVATGLGELGELVRRFHQISHQLATDHSEKLLDQLSRVQHDLEAADGWQSEQRVETVISKLSLDPDIPFAALSGGLKRRVLLARALVQAPDLLLLDEPTNHLDIASIDWLEEFLLNYDGTLLFVTHDRMFLRKLATRIIELDRGQLTDWPGDYENFQRRKAEMLNAEEKANARFDKKLAQEEVWIRQGIKARRTRNEGRVRALQALRAERKQRRERTGNVNMALQQAERSGKLVIEAEGISYAWDGKPIVRDFTTTIMRGDRIGVIGPNGAGKTTLLNLLLGKLQPDAGTVKHGTKLEVAYFDQLRAQLDDEKSVQDNVADGSDKVEINGSSKHVISYLQDFLFTPDRVRQPVKALSGGERNRLLLARLFSKSANVLVMDEPTNDLDVETLELLEELLLDYQGTLLLVSHDRAFLNNVVTSTLVFEGDGQINEYVGGYDDWLSQRKAPLVEAAPKPVEAKPTTARREPVKPASKPKKLSYKDQRELDALPKRIEQLETELEQLQMTVADPAFYKRPKEEKTEVQQQLQETEAALNTAYARWEELES</sequence>
<evidence type="ECO:0000313" key="14">
    <source>
        <dbReference type="EMBL" id="AKH21590.1"/>
    </source>
</evidence>
<accession>A0A0F7K319</accession>
<evidence type="ECO:0000256" key="10">
    <source>
        <dbReference type="ARBA" id="ARBA00061478"/>
    </source>
</evidence>
<dbReference type="FunFam" id="3.40.50.300:FF:000011">
    <property type="entry name" value="Putative ABC transporter ATP-binding component"/>
    <property type="match status" value="1"/>
</dbReference>
<keyword evidence="2 11" id="KW-0677">Repeat</keyword>
<dbReference type="GO" id="GO:0016887">
    <property type="term" value="F:ATP hydrolysis activity"/>
    <property type="evidence" value="ECO:0007669"/>
    <property type="project" value="UniProtKB-UniRule"/>
</dbReference>
<proteinExistence type="inferred from homology"/>
<dbReference type="SUPFAM" id="SSF52540">
    <property type="entry name" value="P-loop containing nucleoside triphosphate hydrolases"/>
    <property type="match status" value="2"/>
</dbReference>
<keyword evidence="6 11" id="KW-0067">ATP-binding</keyword>
<keyword evidence="1 11" id="KW-0963">Cytoplasm</keyword>
<keyword evidence="8 11" id="KW-0234">DNA repair</keyword>
<evidence type="ECO:0000256" key="2">
    <source>
        <dbReference type="ARBA" id="ARBA00022737"/>
    </source>
</evidence>
<dbReference type="Proteomes" id="UP000034410">
    <property type="component" value="Chromosome"/>
</dbReference>
<dbReference type="GO" id="GO:0043022">
    <property type="term" value="F:ribosome binding"/>
    <property type="evidence" value="ECO:0007669"/>
    <property type="project" value="UniProtKB-UniRule"/>
</dbReference>
<dbReference type="Gene3D" id="3.40.50.300">
    <property type="entry name" value="P-loop containing nucleotide triphosphate hydrolases"/>
    <property type="match status" value="2"/>
</dbReference>
<feature type="binding site" evidence="11">
    <location>
        <begin position="36"/>
        <end position="43"/>
    </location>
    <ligand>
        <name>ATP</name>
        <dbReference type="ChEBI" id="CHEBI:30616"/>
        <label>1</label>
    </ligand>
</feature>
<dbReference type="GO" id="GO:0005737">
    <property type="term" value="C:cytoplasm"/>
    <property type="evidence" value="ECO:0007669"/>
    <property type="project" value="UniProtKB-SubCell"/>
</dbReference>
<keyword evidence="11" id="KW-0175">Coiled coil</keyword>
<name>A0A0F7K319_9GAMM</name>
<dbReference type="PROSITE" id="PS00211">
    <property type="entry name" value="ABC_TRANSPORTER_1"/>
    <property type="match status" value="1"/>
</dbReference>
<dbReference type="GO" id="GO:0003677">
    <property type="term" value="F:DNA binding"/>
    <property type="evidence" value="ECO:0007669"/>
    <property type="project" value="UniProtKB-UniRule"/>
</dbReference>